<reference evidence="10" key="1">
    <citation type="submission" date="2016-06" db="UniProtKB">
        <authorList>
            <consortium name="WormBaseParasite"/>
        </authorList>
    </citation>
    <scope>IDENTIFICATION</scope>
</reference>
<dbReference type="Gene3D" id="3.30.160.60">
    <property type="entry name" value="Classic Zinc Finger"/>
    <property type="match status" value="1"/>
</dbReference>
<proteinExistence type="predicted"/>
<evidence type="ECO:0000256" key="7">
    <source>
        <dbReference type="PROSITE-ProRule" id="PRU00042"/>
    </source>
</evidence>
<feature type="compositionally biased region" description="Polar residues" evidence="8">
    <location>
        <begin position="71"/>
        <end position="80"/>
    </location>
</feature>
<feature type="compositionally biased region" description="Basic and acidic residues" evidence="8">
    <location>
        <begin position="81"/>
        <end position="92"/>
    </location>
</feature>
<keyword evidence="5" id="KW-0862">Zinc</keyword>
<evidence type="ECO:0000256" key="1">
    <source>
        <dbReference type="ARBA" id="ARBA00004123"/>
    </source>
</evidence>
<feature type="region of interest" description="Disordered" evidence="8">
    <location>
        <begin position="1"/>
        <end position="97"/>
    </location>
</feature>
<keyword evidence="4 7" id="KW-0863">Zinc-finger</keyword>
<protein>
    <submittedName>
        <fullName evidence="10">C2H2-type domain-containing protein</fullName>
    </submittedName>
</protein>
<dbReference type="PROSITE" id="PS50157">
    <property type="entry name" value="ZINC_FINGER_C2H2_2"/>
    <property type="match status" value="1"/>
</dbReference>
<dbReference type="GO" id="GO:0005634">
    <property type="term" value="C:nucleus"/>
    <property type="evidence" value="ECO:0007669"/>
    <property type="project" value="UniProtKB-SubCell"/>
</dbReference>
<feature type="domain" description="C2H2-type" evidence="9">
    <location>
        <begin position="535"/>
        <end position="563"/>
    </location>
</feature>
<dbReference type="WBParaSite" id="GPUH_0001572001-mRNA-1">
    <property type="protein sequence ID" value="GPUH_0001572001-mRNA-1"/>
    <property type="gene ID" value="GPUH_0001572001"/>
</dbReference>
<accession>A0A183E407</accession>
<evidence type="ECO:0000313" key="10">
    <source>
        <dbReference type="WBParaSite" id="GPUH_0001572001-mRNA-1"/>
    </source>
</evidence>
<evidence type="ECO:0000256" key="2">
    <source>
        <dbReference type="ARBA" id="ARBA00022723"/>
    </source>
</evidence>
<dbReference type="GO" id="GO:0008270">
    <property type="term" value="F:zinc ion binding"/>
    <property type="evidence" value="ECO:0007669"/>
    <property type="project" value="UniProtKB-KW"/>
</dbReference>
<evidence type="ECO:0000259" key="9">
    <source>
        <dbReference type="PROSITE" id="PS50157"/>
    </source>
</evidence>
<dbReference type="AlphaFoldDB" id="A0A183E407"/>
<keyword evidence="2" id="KW-0479">Metal-binding</keyword>
<evidence type="ECO:0000256" key="3">
    <source>
        <dbReference type="ARBA" id="ARBA00022737"/>
    </source>
</evidence>
<name>A0A183E407_9BILA</name>
<sequence>MATSSYDCDYDKPYSPESLEPGDNDLGAIYTPSPVRHCASATATSRNAVSQADGETDGSSSSVIIDLDDAGSTTSSVKASSHTEEETEGNDKTEEEVEVDDDGFGEIIASALIEQLATTAESEVRRRPYGTSVGHDCDELRNMLAVAVRQDKHERELRKNQIAQFMSFQKRSLLTGVGVLVVELCAQTTSAEASPKERVVLDRFGRRLRTKENQPRTWQYHPEIVRTNGNILWSEQAELEANRIEELATGGYIPPEHEIDAESYEVEVEKIPLPGELSGGIPARFDKYGFLRQPKLSLDTTTFPIRLQDGVLLSELPPPPAHPTAPDEIRKAIRAKMVRCKICKNRFIEKNLYERHLRDKHHTEYLAYLIQQEEEIAEQRQAELEANRIEELATGGYIPPEHEIDAESYEVEVEKIPLPGELSGGIPARFDKYGFLRQPKRSYKKKVSPQCPFCDKRFRNEVSLKKHFVKKHPEGVEFVQCLRCFKAIKTKEEFQQHECDLTFICFECTPLRNLCTHQRLLNHRAKFHRGVNSGFKCNMCAQKFLTPRKLRKHKKMAHVFTKTFGCHFCDELFTSECSKVVFCEKIGEALGTVSPQCPFCDKRFRNEVSLKKHFVKKHPEGVEFVQCLRCFKAIKTKEEFQQHECDLVNFISFCRKLEKTPSQMVLHVRSRVAEVK</sequence>
<feature type="compositionally biased region" description="Polar residues" evidence="8">
    <location>
        <begin position="41"/>
        <end position="50"/>
    </location>
</feature>
<comment type="subcellular location">
    <subcellularLocation>
        <location evidence="1">Nucleus</location>
    </subcellularLocation>
</comment>
<keyword evidence="3" id="KW-0677">Repeat</keyword>
<keyword evidence="6" id="KW-0539">Nucleus</keyword>
<dbReference type="InterPro" id="IPR050888">
    <property type="entry name" value="ZnF_C2H2-type_TF"/>
</dbReference>
<evidence type="ECO:0000256" key="8">
    <source>
        <dbReference type="SAM" id="MobiDB-lite"/>
    </source>
</evidence>
<dbReference type="PROSITE" id="PS00028">
    <property type="entry name" value="ZINC_FINGER_C2H2_1"/>
    <property type="match status" value="4"/>
</dbReference>
<evidence type="ECO:0000256" key="5">
    <source>
        <dbReference type="ARBA" id="ARBA00022833"/>
    </source>
</evidence>
<evidence type="ECO:0000256" key="4">
    <source>
        <dbReference type="ARBA" id="ARBA00022771"/>
    </source>
</evidence>
<dbReference type="SMART" id="SM00355">
    <property type="entry name" value="ZnF_C2H2"/>
    <property type="match status" value="5"/>
</dbReference>
<evidence type="ECO:0000256" key="6">
    <source>
        <dbReference type="ARBA" id="ARBA00023242"/>
    </source>
</evidence>
<organism evidence="10">
    <name type="scientific">Gongylonema pulchrum</name>
    <dbReference type="NCBI Taxonomy" id="637853"/>
    <lineage>
        <taxon>Eukaryota</taxon>
        <taxon>Metazoa</taxon>
        <taxon>Ecdysozoa</taxon>
        <taxon>Nematoda</taxon>
        <taxon>Chromadorea</taxon>
        <taxon>Rhabditida</taxon>
        <taxon>Spirurina</taxon>
        <taxon>Spiruromorpha</taxon>
        <taxon>Spiruroidea</taxon>
        <taxon>Gongylonematidae</taxon>
        <taxon>Gongylonema</taxon>
    </lineage>
</organism>
<dbReference type="InterPro" id="IPR013087">
    <property type="entry name" value="Znf_C2H2_type"/>
</dbReference>
<dbReference type="PANTHER" id="PTHR24406">
    <property type="entry name" value="TRANSCRIPTIONAL REPRESSOR CTCFL-RELATED"/>
    <property type="match status" value="1"/>
</dbReference>